<dbReference type="PANTHER" id="PTHR43673:SF2">
    <property type="entry name" value="NITROREDUCTASE"/>
    <property type="match status" value="1"/>
</dbReference>
<feature type="domain" description="Nitroreductase" evidence="7">
    <location>
        <begin position="7"/>
        <end position="184"/>
    </location>
</feature>
<evidence type="ECO:0000256" key="1">
    <source>
        <dbReference type="ARBA" id="ARBA00001917"/>
    </source>
</evidence>
<keyword evidence="3" id="KW-0285">Flavoprotein</keyword>
<dbReference type="InterPro" id="IPR000415">
    <property type="entry name" value="Nitroreductase-like"/>
</dbReference>
<keyword evidence="4" id="KW-0288">FMN</keyword>
<evidence type="ECO:0000313" key="9">
    <source>
        <dbReference type="Proteomes" id="UP001597413"/>
    </source>
</evidence>
<dbReference type="CDD" id="cd02149">
    <property type="entry name" value="NfsB-like"/>
    <property type="match status" value="1"/>
</dbReference>
<keyword evidence="9" id="KW-1185">Reference proteome</keyword>
<accession>A0ABW5A690</accession>
<gene>
    <name evidence="8" type="ORF">ACFSM0_03690</name>
</gene>
<name>A0ABW5A690_9RHOB</name>
<sequence length="210" mass="23089">MLIDTLTWRYATKKMDPAKAVPEEKLARILRAAQLAPTSSGIQPFEIFVVTNAETRAKLRAAAGGQSQLTDGSHVLVFAAWDNYTEARIDAVVDMMVAERGVPREMVAPYYENLKAAYLPRPANVNADHAARQAFLAFGMALAQAAEDEVDATPMEGFDPAQVDDILGLREKGLRSVTLMPLGYRAAEGDWLLGMKKVRKPLDELVTRID</sequence>
<keyword evidence="6" id="KW-0560">Oxidoreductase</keyword>
<evidence type="ECO:0000256" key="2">
    <source>
        <dbReference type="ARBA" id="ARBA00007118"/>
    </source>
</evidence>
<comment type="cofactor">
    <cofactor evidence="1">
        <name>FMN</name>
        <dbReference type="ChEBI" id="CHEBI:58210"/>
    </cofactor>
</comment>
<comment type="similarity">
    <text evidence="2">Belongs to the nitroreductase family.</text>
</comment>
<protein>
    <submittedName>
        <fullName evidence="8">NAD(P)H-dependent oxidoreductase</fullName>
    </submittedName>
</protein>
<evidence type="ECO:0000313" key="8">
    <source>
        <dbReference type="EMBL" id="MFD2173189.1"/>
    </source>
</evidence>
<keyword evidence="5" id="KW-0521">NADP</keyword>
<comment type="caution">
    <text evidence="8">The sequence shown here is derived from an EMBL/GenBank/DDBJ whole genome shotgun (WGS) entry which is preliminary data.</text>
</comment>
<dbReference type="RefSeq" id="WP_377387345.1">
    <property type="nucleotide sequence ID" value="NZ_JBHUIX010000004.1"/>
</dbReference>
<evidence type="ECO:0000259" key="7">
    <source>
        <dbReference type="Pfam" id="PF00881"/>
    </source>
</evidence>
<evidence type="ECO:0000256" key="4">
    <source>
        <dbReference type="ARBA" id="ARBA00022643"/>
    </source>
</evidence>
<dbReference type="InterPro" id="IPR033878">
    <property type="entry name" value="NfsB-like"/>
</dbReference>
<evidence type="ECO:0000256" key="3">
    <source>
        <dbReference type="ARBA" id="ARBA00022630"/>
    </source>
</evidence>
<organism evidence="8 9">
    <name type="scientific">Rhodobacter lacus</name>
    <dbReference type="NCBI Taxonomy" id="1641972"/>
    <lineage>
        <taxon>Bacteria</taxon>
        <taxon>Pseudomonadati</taxon>
        <taxon>Pseudomonadota</taxon>
        <taxon>Alphaproteobacteria</taxon>
        <taxon>Rhodobacterales</taxon>
        <taxon>Rhodobacter group</taxon>
        <taxon>Rhodobacter</taxon>
    </lineage>
</organism>
<dbReference type="InterPro" id="IPR029479">
    <property type="entry name" value="Nitroreductase"/>
</dbReference>
<proteinExistence type="inferred from homology"/>
<evidence type="ECO:0000256" key="6">
    <source>
        <dbReference type="ARBA" id="ARBA00023002"/>
    </source>
</evidence>
<dbReference type="Gene3D" id="3.40.109.10">
    <property type="entry name" value="NADH Oxidase"/>
    <property type="match status" value="1"/>
</dbReference>
<dbReference type="Proteomes" id="UP001597413">
    <property type="component" value="Unassembled WGS sequence"/>
</dbReference>
<dbReference type="Pfam" id="PF00881">
    <property type="entry name" value="Nitroreductase"/>
    <property type="match status" value="1"/>
</dbReference>
<evidence type="ECO:0000256" key="5">
    <source>
        <dbReference type="ARBA" id="ARBA00022857"/>
    </source>
</evidence>
<dbReference type="PANTHER" id="PTHR43673">
    <property type="entry name" value="NAD(P)H NITROREDUCTASE YDGI-RELATED"/>
    <property type="match status" value="1"/>
</dbReference>
<reference evidence="9" key="1">
    <citation type="journal article" date="2019" name="Int. J. Syst. Evol. Microbiol.">
        <title>The Global Catalogue of Microorganisms (GCM) 10K type strain sequencing project: providing services to taxonomists for standard genome sequencing and annotation.</title>
        <authorList>
            <consortium name="The Broad Institute Genomics Platform"/>
            <consortium name="The Broad Institute Genome Sequencing Center for Infectious Disease"/>
            <person name="Wu L."/>
            <person name="Ma J."/>
        </authorList>
    </citation>
    <scope>NUCLEOTIDE SEQUENCE [LARGE SCALE GENOMIC DNA]</scope>
    <source>
        <strain evidence="9">CCUG 55131</strain>
    </source>
</reference>
<dbReference type="EMBL" id="JBHUIX010000004">
    <property type="protein sequence ID" value="MFD2173189.1"/>
    <property type="molecule type" value="Genomic_DNA"/>
</dbReference>
<dbReference type="SUPFAM" id="SSF55469">
    <property type="entry name" value="FMN-dependent nitroreductase-like"/>
    <property type="match status" value="1"/>
</dbReference>